<dbReference type="PROSITE" id="PS50235">
    <property type="entry name" value="USP_3"/>
    <property type="match status" value="1"/>
</dbReference>
<feature type="region of interest" description="Disordered" evidence="6">
    <location>
        <begin position="1239"/>
        <end position="1321"/>
    </location>
</feature>
<dbReference type="Gene3D" id="2.60.40.790">
    <property type="match status" value="2"/>
</dbReference>
<keyword evidence="3" id="KW-0479">Metal-binding</keyword>
<proteinExistence type="predicted"/>
<dbReference type="GO" id="GO:0016579">
    <property type="term" value="P:protein deubiquitination"/>
    <property type="evidence" value="ECO:0007669"/>
    <property type="project" value="InterPro"/>
</dbReference>
<feature type="compositionally biased region" description="Basic and acidic residues" evidence="6">
    <location>
        <begin position="1"/>
        <end position="11"/>
    </location>
</feature>
<dbReference type="Proteomes" id="UP000749559">
    <property type="component" value="Unassembled WGS sequence"/>
</dbReference>
<dbReference type="InterPro" id="IPR018200">
    <property type="entry name" value="USP_CS"/>
</dbReference>
<dbReference type="PROSITE" id="PS00973">
    <property type="entry name" value="USP_2"/>
    <property type="match status" value="1"/>
</dbReference>
<protein>
    <recommendedName>
        <fullName evidence="2">ubiquitinyl hydrolase 1</fullName>
        <ecNumber evidence="2">3.4.19.12</ecNumber>
    </recommendedName>
</protein>
<dbReference type="InterPro" id="IPR008978">
    <property type="entry name" value="HSP20-like_chaperone"/>
</dbReference>
<reference evidence="7" key="1">
    <citation type="submission" date="2022-03" db="EMBL/GenBank/DDBJ databases">
        <authorList>
            <person name="Martin C."/>
        </authorList>
    </citation>
    <scope>NUCLEOTIDE SEQUENCE</scope>
</reference>
<dbReference type="PROSITE" id="PS51203">
    <property type="entry name" value="CS"/>
    <property type="match status" value="2"/>
</dbReference>
<dbReference type="GO" id="GO:0004843">
    <property type="term" value="F:cysteine-type deubiquitinase activity"/>
    <property type="evidence" value="ECO:0007669"/>
    <property type="project" value="UniProtKB-EC"/>
</dbReference>
<sequence length="1321" mass="147907">MSGYPRKIDHLQRKRKFPPDGELEGNSKTMASKSSNESAHENNANDRKNADKRSKIETSDSENVVFQWSQNPTTMQISFHLGADVKPDDIDIQCSDISLEIEIKDGRKFGLALMHKIVQEQTRVNMKDGNLILQLMKKEAHKHWEKLESDAEAVNEDEKRIIPTPPTDVYSISHVKNDFIEKNDMRVMMYVKSINRNTLRVEFTEKTFTVYFQTKEQRFLSLYEGTSEETMFKWHIIVKDRIQPKLCSFNLSSYRVEIHLKKLNAAIRWGGLEAPVVSSSASATNLPLPSSNWVSTSKNPATAKVMPNKESSTKESRSGSEQKPPVIFDEMSKVEGKNAMNKGSNSLKILGERGENSTQQKPVCTVPPLNKDDQNKQLVIPGLTGLDNLGNTCFMNSVIQVLANTRELRDFFIDGAFQKEINSDNPLGSQGKLAVAFAVLMKTLWSGKHYSYAPAKLKNLVSMKASQFTGFAQHDAQEFMAFLLDGLHEDVNRIRNKPYTQTVESNDRPDEIVAQEAWEVHKQRNDSFIVDHLHGQFKSKLVCPMCGKVSITFDPFVYLPVPLPKRQRLIQVYFIAKDPHKKPVKYMLKVPRDAVTETLKEAISKKTGVHPSNLRVFEAYRHKIINFFDKGMSLNNIASNDLIIVNEVLSEKVAGEPVREITIIQRTLLPHQVQTKCLFCKRECEPGGKLKRCTNCYKASYCDQSCQRDHWAVHKINCRPVPELVGQPFIISLPESQATYARVCQLMEGHARYSVDVFQPPVTQDSPAKSCGSVSASSSTSSLANPTMARFSSSDTSINSIETQGSHDSQASCETGSTSVSGVSGDDDFTSQGTEGDGEADSMEPNLNDGLPTSQQLTYKEDGTPSPGLTPVPTPDPSDSSSTSTSTSGTVLASNTGSFSSNLSSLNSDSSNEGQGLFDSNQSISDSQGCESGIGMTISTESTTPEKSDVERDPLGNSVKKNVPVKMVLGIQQNVVERPVPLFFLKPCDKEGRGLQGPIGERLEDKGDELLDLNGKPFIAMDWKNNEKWKHYVLVQTKELECVEDASMQTEMLDENRVISLEQCLELFTEPEVLNPEHAWYCPKCKEHREASKQLSIWKLPHTMVIQLKRFSFRNLLWRDKIDKMVSFPTRGLDMSPFLIGRKVCTEAPPIYDLYGIVNHHGGILGGHYTAFAKLADPSDWKRNEKDWRLFDDSRVSFTSEKHVVTREAYLLFYRQRHVTISPYLELPAQHIDQNIRETNNDNVNNSNQNQQKSTVTSSSINSVVENAKDLAKEKDIGQDDDLENVRVAGDEEDEDFQGYGSVGIDPSSSGPSFTDMDAVD</sequence>
<comment type="caution">
    <text evidence="7">The sequence shown here is derived from an EMBL/GenBank/DDBJ whole genome shotgun (WGS) entry which is preliminary data.</text>
</comment>
<keyword evidence="8" id="KW-1185">Reference proteome</keyword>
<dbReference type="CDD" id="cd06463">
    <property type="entry name" value="p23_like"/>
    <property type="match status" value="1"/>
</dbReference>
<evidence type="ECO:0000256" key="3">
    <source>
        <dbReference type="ARBA" id="ARBA00022723"/>
    </source>
</evidence>
<dbReference type="InterPro" id="IPR001394">
    <property type="entry name" value="Peptidase_C19_UCH"/>
</dbReference>
<feature type="region of interest" description="Disordered" evidence="6">
    <location>
        <begin position="1"/>
        <end position="63"/>
    </location>
</feature>
<dbReference type="Gene3D" id="3.90.70.10">
    <property type="entry name" value="Cysteine proteinases"/>
    <property type="match status" value="2"/>
</dbReference>
<feature type="region of interest" description="Disordered" evidence="6">
    <location>
        <begin position="351"/>
        <end position="370"/>
    </location>
</feature>
<dbReference type="InterPro" id="IPR050185">
    <property type="entry name" value="Ub_carboxyl-term_hydrolase"/>
</dbReference>
<feature type="compositionally biased region" description="Polar residues" evidence="6">
    <location>
        <begin position="918"/>
        <end position="930"/>
    </location>
</feature>
<dbReference type="Pfam" id="PF00443">
    <property type="entry name" value="UCH"/>
    <property type="match status" value="1"/>
</dbReference>
<dbReference type="SUPFAM" id="SSF49764">
    <property type="entry name" value="HSP20-like chaperones"/>
    <property type="match status" value="2"/>
</dbReference>
<dbReference type="PROSITE" id="PS01360">
    <property type="entry name" value="ZF_MYND_1"/>
    <property type="match status" value="1"/>
</dbReference>
<dbReference type="InterPro" id="IPR028889">
    <property type="entry name" value="USP"/>
</dbReference>
<dbReference type="EMBL" id="CAIIXF020000005">
    <property type="protein sequence ID" value="CAH1784497.1"/>
    <property type="molecule type" value="Genomic_DNA"/>
</dbReference>
<evidence type="ECO:0000256" key="6">
    <source>
        <dbReference type="SAM" id="MobiDB-lite"/>
    </source>
</evidence>
<feature type="compositionally biased region" description="Basic and acidic residues" evidence="6">
    <location>
        <begin position="1267"/>
        <end position="1278"/>
    </location>
</feature>
<keyword evidence="4" id="KW-0863">Zinc-finger</keyword>
<feature type="compositionally biased region" description="Low complexity" evidence="6">
    <location>
        <begin position="877"/>
        <end position="912"/>
    </location>
</feature>
<dbReference type="PROSITE" id="PS50865">
    <property type="entry name" value="ZF_MYND_2"/>
    <property type="match status" value="1"/>
</dbReference>
<evidence type="ECO:0000256" key="2">
    <source>
        <dbReference type="ARBA" id="ARBA00012759"/>
    </source>
</evidence>
<dbReference type="InterPro" id="IPR038765">
    <property type="entry name" value="Papain-like_cys_pep_sf"/>
</dbReference>
<dbReference type="Pfam" id="PF04969">
    <property type="entry name" value="CS"/>
    <property type="match status" value="2"/>
</dbReference>
<keyword evidence="5" id="KW-0862">Zinc</keyword>
<dbReference type="InterPro" id="IPR002893">
    <property type="entry name" value="Znf_MYND"/>
</dbReference>
<dbReference type="Gene3D" id="6.10.140.2220">
    <property type="match status" value="1"/>
</dbReference>
<dbReference type="SUPFAM" id="SSF144232">
    <property type="entry name" value="HIT/MYND zinc finger-like"/>
    <property type="match status" value="1"/>
</dbReference>
<feature type="compositionally biased region" description="Polar residues" evidence="6">
    <location>
        <begin position="790"/>
        <end position="814"/>
    </location>
</feature>
<gene>
    <name evidence="7" type="ORF">OFUS_LOCUS10681</name>
</gene>
<name>A0A8J1T604_OWEFU</name>
<dbReference type="GO" id="GO:0008270">
    <property type="term" value="F:zinc ion binding"/>
    <property type="evidence" value="ECO:0007669"/>
    <property type="project" value="UniProtKB-KW"/>
</dbReference>
<evidence type="ECO:0000256" key="4">
    <source>
        <dbReference type="ARBA" id="ARBA00022771"/>
    </source>
</evidence>
<dbReference type="OrthoDB" id="265776at2759"/>
<feature type="compositionally biased region" description="Low complexity" evidence="6">
    <location>
        <begin position="766"/>
        <end position="784"/>
    </location>
</feature>
<feature type="compositionally biased region" description="Basic and acidic residues" evidence="6">
    <location>
        <begin position="311"/>
        <end position="320"/>
    </location>
</feature>
<feature type="compositionally biased region" description="Basic and acidic residues" evidence="6">
    <location>
        <begin position="38"/>
        <end position="58"/>
    </location>
</feature>
<evidence type="ECO:0000313" key="8">
    <source>
        <dbReference type="Proteomes" id="UP000749559"/>
    </source>
</evidence>
<evidence type="ECO:0000256" key="1">
    <source>
        <dbReference type="ARBA" id="ARBA00000707"/>
    </source>
</evidence>
<evidence type="ECO:0000256" key="5">
    <source>
        <dbReference type="ARBA" id="ARBA00022833"/>
    </source>
</evidence>
<dbReference type="PROSITE" id="PS00972">
    <property type="entry name" value="USP_1"/>
    <property type="match status" value="1"/>
</dbReference>
<dbReference type="PANTHER" id="PTHR21646:SF74">
    <property type="entry name" value="UBIQUITIN CARBOXYL-TERMINAL HYDROLASE 19"/>
    <property type="match status" value="1"/>
</dbReference>
<evidence type="ECO:0000313" key="7">
    <source>
        <dbReference type="EMBL" id="CAH1784497.1"/>
    </source>
</evidence>
<feature type="region of interest" description="Disordered" evidence="6">
    <location>
        <begin position="282"/>
        <end position="326"/>
    </location>
</feature>
<accession>A0A8J1T604</accession>
<dbReference type="CDD" id="cd02674">
    <property type="entry name" value="Peptidase_C19R"/>
    <property type="match status" value="1"/>
</dbReference>
<feature type="compositionally biased region" description="Basic and acidic residues" evidence="6">
    <location>
        <begin position="944"/>
        <end position="954"/>
    </location>
</feature>
<dbReference type="EC" id="3.4.19.12" evidence="2"/>
<dbReference type="InterPro" id="IPR007052">
    <property type="entry name" value="CS_dom"/>
</dbReference>
<dbReference type="SUPFAM" id="SSF54001">
    <property type="entry name" value="Cysteine proteinases"/>
    <property type="match status" value="1"/>
</dbReference>
<dbReference type="Pfam" id="PF01753">
    <property type="entry name" value="zf-MYND"/>
    <property type="match status" value="1"/>
</dbReference>
<feature type="compositionally biased region" description="Polar residues" evidence="6">
    <location>
        <begin position="282"/>
        <end position="300"/>
    </location>
</feature>
<dbReference type="PANTHER" id="PTHR21646">
    <property type="entry name" value="UBIQUITIN CARBOXYL-TERMINAL HYDROLASE"/>
    <property type="match status" value="1"/>
</dbReference>
<feature type="compositionally biased region" description="Low complexity" evidence="6">
    <location>
        <begin position="1241"/>
        <end position="1265"/>
    </location>
</feature>
<organism evidence="7 8">
    <name type="scientific">Owenia fusiformis</name>
    <name type="common">Polychaete worm</name>
    <dbReference type="NCBI Taxonomy" id="6347"/>
    <lineage>
        <taxon>Eukaryota</taxon>
        <taxon>Metazoa</taxon>
        <taxon>Spiralia</taxon>
        <taxon>Lophotrochozoa</taxon>
        <taxon>Annelida</taxon>
        <taxon>Polychaeta</taxon>
        <taxon>Sedentaria</taxon>
        <taxon>Canalipalpata</taxon>
        <taxon>Sabellida</taxon>
        <taxon>Oweniida</taxon>
        <taxon>Oweniidae</taxon>
        <taxon>Owenia</taxon>
    </lineage>
</organism>
<comment type="catalytic activity">
    <reaction evidence="1">
        <text>Thiol-dependent hydrolysis of ester, thioester, amide, peptide and isopeptide bonds formed by the C-terminal Gly of ubiquitin (a 76-residue protein attached to proteins as an intracellular targeting signal).</text>
        <dbReference type="EC" id="3.4.19.12"/>
    </reaction>
</comment>
<feature type="region of interest" description="Disordered" evidence="6">
    <location>
        <begin position="766"/>
        <end position="958"/>
    </location>
</feature>
<feature type="compositionally biased region" description="Low complexity" evidence="6">
    <location>
        <begin position="815"/>
        <end position="824"/>
    </location>
</feature>